<dbReference type="AlphaFoldDB" id="A0A5M7AYS4"/>
<protein>
    <submittedName>
        <fullName evidence="1">Uncharacterized protein</fullName>
    </submittedName>
</protein>
<name>A0A5M7AYS4_9FLAO</name>
<dbReference type="RefSeq" id="WP_144118125.1">
    <property type="nucleotide sequence ID" value="NZ_JACHGE010000011.1"/>
</dbReference>
<reference evidence="1" key="3">
    <citation type="submission" date="2019-09" db="EMBL/GenBank/DDBJ databases">
        <authorList>
            <person name="Zhang D.-C."/>
        </authorList>
    </citation>
    <scope>NUCLEOTIDE SEQUENCE</scope>
    <source>
        <strain evidence="1">RU-4-M-4</strain>
    </source>
</reference>
<dbReference type="OrthoDB" id="9873704at2"/>
<dbReference type="Proteomes" id="UP000322315">
    <property type="component" value="Unassembled WGS sequence"/>
</dbReference>
<evidence type="ECO:0000313" key="1">
    <source>
        <dbReference type="EMBL" id="KAA5821198.1"/>
    </source>
</evidence>
<dbReference type="EMBL" id="VWRS01000012">
    <property type="protein sequence ID" value="KAA5821198.1"/>
    <property type="molecule type" value="Genomic_DNA"/>
</dbReference>
<organism evidence="1 4">
    <name type="scientific">Algibacter amylolyticus</name>
    <dbReference type="NCBI Taxonomy" id="1608400"/>
    <lineage>
        <taxon>Bacteria</taxon>
        <taxon>Pseudomonadati</taxon>
        <taxon>Bacteroidota</taxon>
        <taxon>Flavobacteriia</taxon>
        <taxon>Flavobacteriales</taxon>
        <taxon>Flavobacteriaceae</taxon>
        <taxon>Algibacter</taxon>
    </lineage>
</organism>
<comment type="caution">
    <text evidence="1">The sequence shown here is derived from an EMBL/GenBank/DDBJ whole genome shotgun (WGS) entry which is preliminary data.</text>
</comment>
<dbReference type="Proteomes" id="UP000315145">
    <property type="component" value="Unassembled WGS sequence"/>
</dbReference>
<dbReference type="EMBL" id="VMBF01000012">
    <property type="protein sequence ID" value="TSJ72144.1"/>
    <property type="molecule type" value="Genomic_DNA"/>
</dbReference>
<reference evidence="2 3" key="2">
    <citation type="submission" date="2019-07" db="EMBL/GenBank/DDBJ databases">
        <title>Algibacter marinivivus sp. nov., isolated from the surface of a marine red alga.</title>
        <authorList>
            <person name="Zhong X."/>
            <person name="Xu W."/>
            <person name="Zhang Y."/>
            <person name="Zhang Q."/>
            <person name="Du Z."/>
        </authorList>
    </citation>
    <scope>NUCLEOTIDE SEQUENCE [LARGE SCALE GENOMIC DNA]</scope>
    <source>
        <strain evidence="2 3">RU-4-M-4</strain>
    </source>
</reference>
<gene>
    <name evidence="1" type="ORF">F2B50_16985</name>
    <name evidence="2" type="ORF">FPF71_16985</name>
</gene>
<evidence type="ECO:0000313" key="4">
    <source>
        <dbReference type="Proteomes" id="UP000322315"/>
    </source>
</evidence>
<accession>A0A5M7AYS4</accession>
<sequence>MKNYDKVKEVFKTIQAQVIDSPNVTGIEIASLKKDGVYTSDLCIRVLVNSKNVTNKDLNIPESVDGIAISVTYKTIFPQ</sequence>
<reference evidence="1 4" key="1">
    <citation type="journal article" date="2015" name="Int. J. Syst. Evol. Microbiol.">
        <title>Algibacter amylolyticus sp. nov., isolated from intertidal sediment.</title>
        <authorList>
            <person name="Zhang D.C."/>
            <person name="Wu J."/>
            <person name="Neuner K."/>
            <person name="Yao J."/>
            <person name="Margesin R."/>
        </authorList>
    </citation>
    <scope>NUCLEOTIDE SEQUENCE [LARGE SCALE GENOMIC DNA]</scope>
    <source>
        <strain evidence="1 4">RU-4-M-4</strain>
    </source>
</reference>
<keyword evidence="3" id="KW-1185">Reference proteome</keyword>
<evidence type="ECO:0000313" key="2">
    <source>
        <dbReference type="EMBL" id="TSJ72144.1"/>
    </source>
</evidence>
<proteinExistence type="predicted"/>
<evidence type="ECO:0000313" key="3">
    <source>
        <dbReference type="Proteomes" id="UP000315145"/>
    </source>
</evidence>